<name>C6XB92_METGS</name>
<dbReference type="InterPro" id="IPR003594">
    <property type="entry name" value="HATPase_dom"/>
</dbReference>
<dbReference type="CDD" id="cd00082">
    <property type="entry name" value="HisKA"/>
    <property type="match status" value="1"/>
</dbReference>
<keyword evidence="6" id="KW-0547">Nucleotide-binding</keyword>
<evidence type="ECO:0000256" key="7">
    <source>
        <dbReference type="ARBA" id="ARBA00022777"/>
    </source>
</evidence>
<feature type="transmembrane region" description="Helical" evidence="10">
    <location>
        <begin position="257"/>
        <end position="280"/>
    </location>
</feature>
<gene>
    <name evidence="13" type="ordered locus">Msip34_2625</name>
</gene>
<reference evidence="13 14" key="2">
    <citation type="journal article" date="2011" name="J. Bacteriol.">
        <title>Genomes of three methylotrophs from a single niche uncover genetic and metabolic divergence of Methylophilaceae.</title>
        <authorList>
            <person name="Lapidus A."/>
            <person name="Clum A."/>
            <person name="Labutti K."/>
            <person name="Kaluzhnaya M.G."/>
            <person name="Lim S."/>
            <person name="Beck D.A."/>
            <person name="Glavina Del Rio T."/>
            <person name="Nolan M."/>
            <person name="Mavromatis K."/>
            <person name="Huntemann M."/>
            <person name="Lucas S."/>
            <person name="Lidstrom M.E."/>
            <person name="Ivanova N."/>
            <person name="Chistoserdova L."/>
        </authorList>
    </citation>
    <scope>NUCLEOTIDE SEQUENCE [LARGE SCALE GENOMIC DNA]</scope>
    <source>
        <strain evidence="13 14">SIP3-4</strain>
    </source>
</reference>
<evidence type="ECO:0000256" key="3">
    <source>
        <dbReference type="ARBA" id="ARBA00012438"/>
    </source>
</evidence>
<dbReference type="CDD" id="cd00075">
    <property type="entry name" value="HATPase"/>
    <property type="match status" value="1"/>
</dbReference>
<dbReference type="eggNOG" id="COG2205">
    <property type="taxonomic scope" value="Bacteria"/>
</dbReference>
<dbReference type="EMBL" id="CP001674">
    <property type="protein sequence ID" value="ACT51862.1"/>
    <property type="molecule type" value="Genomic_DNA"/>
</dbReference>
<dbReference type="InterPro" id="IPR005467">
    <property type="entry name" value="His_kinase_dom"/>
</dbReference>
<dbReference type="PROSITE" id="PS50885">
    <property type="entry name" value="HAMP"/>
    <property type="match status" value="1"/>
</dbReference>
<evidence type="ECO:0000259" key="11">
    <source>
        <dbReference type="PROSITE" id="PS50109"/>
    </source>
</evidence>
<evidence type="ECO:0000313" key="14">
    <source>
        <dbReference type="Proteomes" id="UP000002743"/>
    </source>
</evidence>
<evidence type="ECO:0000256" key="2">
    <source>
        <dbReference type="ARBA" id="ARBA00004370"/>
    </source>
</evidence>
<dbReference type="SUPFAM" id="SSF55874">
    <property type="entry name" value="ATPase domain of HSP90 chaperone/DNA topoisomerase II/histidine kinase"/>
    <property type="match status" value="1"/>
</dbReference>
<evidence type="ECO:0000256" key="8">
    <source>
        <dbReference type="ARBA" id="ARBA00022840"/>
    </source>
</evidence>
<dbReference type="RefSeq" id="WP_015831093.1">
    <property type="nucleotide sequence ID" value="NC_012969.1"/>
</dbReference>
<dbReference type="PRINTS" id="PR00344">
    <property type="entry name" value="BCTRLSENSOR"/>
</dbReference>
<evidence type="ECO:0000256" key="6">
    <source>
        <dbReference type="ARBA" id="ARBA00022741"/>
    </source>
</evidence>
<feature type="transmembrane region" description="Helical" evidence="10">
    <location>
        <begin position="12"/>
        <end position="35"/>
    </location>
</feature>
<keyword evidence="9" id="KW-0902">Two-component regulatory system</keyword>
<keyword evidence="10" id="KW-0472">Membrane</keyword>
<dbReference type="AlphaFoldDB" id="C6XB92"/>
<evidence type="ECO:0000313" key="13">
    <source>
        <dbReference type="EMBL" id="ACT51862.1"/>
    </source>
</evidence>
<keyword evidence="7 13" id="KW-0418">Kinase</keyword>
<protein>
    <recommendedName>
        <fullName evidence="3">histidine kinase</fullName>
        <ecNumber evidence="3">2.7.13.3</ecNumber>
    </recommendedName>
</protein>
<dbReference type="Gene3D" id="3.30.565.10">
    <property type="entry name" value="Histidine kinase-like ATPase, C-terminal domain"/>
    <property type="match status" value="1"/>
</dbReference>
<dbReference type="HOGENOM" id="CLU_475531_0_0_4"/>
<dbReference type="Proteomes" id="UP000002743">
    <property type="component" value="Chromosome"/>
</dbReference>
<keyword evidence="5" id="KW-0808">Transferase</keyword>
<keyword evidence="4" id="KW-0597">Phosphoprotein</keyword>
<keyword evidence="8" id="KW-0067">ATP-binding</keyword>
<reference evidence="14" key="1">
    <citation type="submission" date="2009-07" db="EMBL/GenBank/DDBJ databases">
        <title>Complete sequence of chromosome of Methylovorus sp. SIP3-4.</title>
        <authorList>
            <person name="Lucas S."/>
            <person name="Copeland A."/>
            <person name="Lapidus A."/>
            <person name="Glavina del Rio T."/>
            <person name="Tice H."/>
            <person name="Bruce D."/>
            <person name="Goodwin L."/>
            <person name="Pitluck S."/>
            <person name="Clum A."/>
            <person name="Larimer F."/>
            <person name="Land M."/>
            <person name="Hauser L."/>
            <person name="Kyrpides N."/>
            <person name="Mikhailova N."/>
            <person name="Kayluzhnaya M."/>
            <person name="Chistoserdova L."/>
        </authorList>
    </citation>
    <scope>NUCLEOTIDE SEQUENCE [LARGE SCALE GENOMIC DNA]</scope>
    <source>
        <strain evidence="14">SIP3-4</strain>
    </source>
</reference>
<dbReference type="Gene3D" id="6.10.340.10">
    <property type="match status" value="1"/>
</dbReference>
<dbReference type="PROSITE" id="PS50109">
    <property type="entry name" value="HIS_KIN"/>
    <property type="match status" value="1"/>
</dbReference>
<dbReference type="SMART" id="SM00387">
    <property type="entry name" value="HATPase_c"/>
    <property type="match status" value="1"/>
</dbReference>
<dbReference type="SUPFAM" id="SSF47384">
    <property type="entry name" value="Homodimeric domain of signal transducing histidine kinase"/>
    <property type="match status" value="1"/>
</dbReference>
<accession>C6XB92</accession>
<evidence type="ECO:0000259" key="12">
    <source>
        <dbReference type="PROSITE" id="PS50885"/>
    </source>
</evidence>
<dbReference type="Pfam" id="PF00512">
    <property type="entry name" value="HisKA"/>
    <property type="match status" value="1"/>
</dbReference>
<organism evidence="13 14">
    <name type="scientific">Methylovorus glucosotrophus (strain SIP3-4)</name>
    <dbReference type="NCBI Taxonomy" id="582744"/>
    <lineage>
        <taxon>Bacteria</taxon>
        <taxon>Pseudomonadati</taxon>
        <taxon>Pseudomonadota</taxon>
        <taxon>Betaproteobacteria</taxon>
        <taxon>Nitrosomonadales</taxon>
        <taxon>Methylophilaceae</taxon>
        <taxon>Methylovorus</taxon>
    </lineage>
</organism>
<dbReference type="SMART" id="SM00388">
    <property type="entry name" value="HisKA"/>
    <property type="match status" value="1"/>
</dbReference>
<dbReference type="InterPro" id="IPR036097">
    <property type="entry name" value="HisK_dim/P_sf"/>
</dbReference>
<dbReference type="InterPro" id="IPR004358">
    <property type="entry name" value="Sig_transdc_His_kin-like_C"/>
</dbReference>
<dbReference type="Pfam" id="PF02518">
    <property type="entry name" value="HATPase_c"/>
    <property type="match status" value="1"/>
</dbReference>
<evidence type="ECO:0000256" key="9">
    <source>
        <dbReference type="ARBA" id="ARBA00023012"/>
    </source>
</evidence>
<evidence type="ECO:0000256" key="5">
    <source>
        <dbReference type="ARBA" id="ARBA00022679"/>
    </source>
</evidence>
<feature type="domain" description="HAMP" evidence="12">
    <location>
        <begin position="281"/>
        <end position="333"/>
    </location>
</feature>
<sequence precursor="true">MLSKALPIRYILLGAFLLAGLLPTLLITGMAFYEARSALKTEIKRDMTTRAIATADEVDRMMFERLQNVASWSQLEIMQEIRIDDVDKRLSKFLSDLKQSYRDIYVELYVVNNQGMIVASSNIQRIGQPHKPIQPWQKASLPQTQISLGAIDHDRLPILATIYSTSTEAPVGQLVAVFDWLQVQHVLESAVTGRSAAALYDSQQHLLSSTSRWHAIHLAKKLSSHAKTNGYQNFAGFDWRVDILQNRAQAMTPVRQMAFIFLALLLVTVALATLIAVPVARAITRPIAKLTNFALGFMRAPSNLAPPRGGPAEIDAMSHAFARMIEDLERSKENLTRAAKLAVVGEMAAAMSHEVRTPLGILRSSAQVLLREPTLSEEGREVCGFIISETERLNKLVSTLIDSARPRLPNFTPVDISQLCSQSAAMLRMQAEKKHIALETQLDAGLIAICDPEQMTQVLLNLLLNAIQVLPEGGRIVLGSSTAGEHACITVSDNGPGIPEEQREQVFDPFFTKRSGGIGLGLSVVRQIVQAHHGSIRAITSTLGGAEFRILLPLSGVEK</sequence>
<feature type="domain" description="Histidine kinase" evidence="11">
    <location>
        <begin position="350"/>
        <end position="556"/>
    </location>
</feature>
<dbReference type="InterPro" id="IPR003660">
    <property type="entry name" value="HAMP_dom"/>
</dbReference>
<dbReference type="GO" id="GO:0000155">
    <property type="term" value="F:phosphorelay sensor kinase activity"/>
    <property type="evidence" value="ECO:0007669"/>
    <property type="project" value="InterPro"/>
</dbReference>
<dbReference type="InterPro" id="IPR003661">
    <property type="entry name" value="HisK_dim/P_dom"/>
</dbReference>
<dbReference type="KEGG" id="mei:Msip34_2625"/>
<proteinExistence type="predicted"/>
<dbReference type="GO" id="GO:0005524">
    <property type="term" value="F:ATP binding"/>
    <property type="evidence" value="ECO:0007669"/>
    <property type="project" value="UniProtKB-KW"/>
</dbReference>
<comment type="catalytic activity">
    <reaction evidence="1">
        <text>ATP + protein L-histidine = ADP + protein N-phospho-L-histidine.</text>
        <dbReference type="EC" id="2.7.13.3"/>
    </reaction>
</comment>
<comment type="subcellular location">
    <subcellularLocation>
        <location evidence="2">Membrane</location>
    </subcellularLocation>
</comment>
<dbReference type="PANTHER" id="PTHR43065:SF10">
    <property type="entry name" value="PEROXIDE STRESS-ACTIVATED HISTIDINE KINASE MAK3"/>
    <property type="match status" value="1"/>
</dbReference>
<evidence type="ECO:0000256" key="10">
    <source>
        <dbReference type="SAM" id="Phobius"/>
    </source>
</evidence>
<dbReference type="GO" id="GO:0016020">
    <property type="term" value="C:membrane"/>
    <property type="evidence" value="ECO:0007669"/>
    <property type="project" value="UniProtKB-SubCell"/>
</dbReference>
<dbReference type="EC" id="2.7.13.3" evidence="3"/>
<evidence type="ECO:0000256" key="4">
    <source>
        <dbReference type="ARBA" id="ARBA00022553"/>
    </source>
</evidence>
<dbReference type="InterPro" id="IPR036890">
    <property type="entry name" value="HATPase_C_sf"/>
</dbReference>
<keyword evidence="14" id="KW-1185">Reference proteome</keyword>
<dbReference type="PANTHER" id="PTHR43065">
    <property type="entry name" value="SENSOR HISTIDINE KINASE"/>
    <property type="match status" value="1"/>
</dbReference>
<evidence type="ECO:0000256" key="1">
    <source>
        <dbReference type="ARBA" id="ARBA00000085"/>
    </source>
</evidence>
<dbReference type="Gene3D" id="1.10.287.130">
    <property type="match status" value="1"/>
</dbReference>
<keyword evidence="10" id="KW-0812">Transmembrane</keyword>
<keyword evidence="10" id="KW-1133">Transmembrane helix</keyword>
<dbReference type="STRING" id="582744.Msip34_2625"/>